<sequence length="118" mass="11955">MLTLLRASILPTLSGSKNARPQLPLLAPPASSSPTATPTKPVNGFASVAAATGSSSSSVAPPAATTGSADLKLVAFPKANCQDDAMPVTVYYGAQVQAQAVSYSLSRDLTSSEQLDFS</sequence>
<organism evidence="2 3">
    <name type="scientific">Lepraria finkii</name>
    <dbReference type="NCBI Taxonomy" id="1340010"/>
    <lineage>
        <taxon>Eukaryota</taxon>
        <taxon>Fungi</taxon>
        <taxon>Dikarya</taxon>
        <taxon>Ascomycota</taxon>
        <taxon>Pezizomycotina</taxon>
        <taxon>Lecanoromycetes</taxon>
        <taxon>OSLEUM clade</taxon>
        <taxon>Lecanoromycetidae</taxon>
        <taxon>Lecanorales</taxon>
        <taxon>Lecanorineae</taxon>
        <taxon>Stereocaulaceae</taxon>
        <taxon>Lepraria</taxon>
    </lineage>
</organism>
<evidence type="ECO:0000313" key="3">
    <source>
        <dbReference type="Proteomes" id="UP001590951"/>
    </source>
</evidence>
<dbReference type="EMBL" id="JBHFEH010000012">
    <property type="protein sequence ID" value="KAL2055305.1"/>
    <property type="molecule type" value="Genomic_DNA"/>
</dbReference>
<keyword evidence="3" id="KW-1185">Reference proteome</keyword>
<proteinExistence type="predicted"/>
<dbReference type="Proteomes" id="UP001590951">
    <property type="component" value="Unassembled WGS sequence"/>
</dbReference>
<reference evidence="2 3" key="1">
    <citation type="submission" date="2024-09" db="EMBL/GenBank/DDBJ databases">
        <title>Rethinking Asexuality: The Enigmatic Case of Functional Sexual Genes in Lepraria (Stereocaulaceae).</title>
        <authorList>
            <person name="Doellman M."/>
            <person name="Sun Y."/>
            <person name="Barcenas-Pena A."/>
            <person name="Lumbsch H.T."/>
            <person name="Grewe F."/>
        </authorList>
    </citation>
    <scope>NUCLEOTIDE SEQUENCE [LARGE SCALE GENOMIC DNA]</scope>
    <source>
        <strain evidence="2 3">Grewe 0041</strain>
    </source>
</reference>
<comment type="caution">
    <text evidence="2">The sequence shown here is derived from an EMBL/GenBank/DDBJ whole genome shotgun (WGS) entry which is preliminary data.</text>
</comment>
<evidence type="ECO:0000313" key="2">
    <source>
        <dbReference type="EMBL" id="KAL2055305.1"/>
    </source>
</evidence>
<name>A0ABR4BCC3_9LECA</name>
<feature type="compositionally biased region" description="Low complexity" evidence="1">
    <location>
        <begin position="23"/>
        <end position="39"/>
    </location>
</feature>
<gene>
    <name evidence="2" type="ORF">ABVK25_004643</name>
</gene>
<feature type="region of interest" description="Disordered" evidence="1">
    <location>
        <begin position="14"/>
        <end position="43"/>
    </location>
</feature>
<accession>A0ABR4BCC3</accession>
<protein>
    <submittedName>
        <fullName evidence="2">Uncharacterized protein</fullName>
    </submittedName>
</protein>
<evidence type="ECO:0000256" key="1">
    <source>
        <dbReference type="SAM" id="MobiDB-lite"/>
    </source>
</evidence>